<dbReference type="AlphaFoldDB" id="U6DWR8"/>
<gene>
    <name evidence="2" type="primary">D6RE77</name>
</gene>
<proteinExistence type="evidence at transcript level"/>
<evidence type="ECO:0000256" key="1">
    <source>
        <dbReference type="SAM" id="MobiDB-lite"/>
    </source>
</evidence>
<feature type="compositionally biased region" description="Basic residues" evidence="1">
    <location>
        <begin position="114"/>
        <end position="125"/>
    </location>
</feature>
<name>U6DWR8_NEOVI</name>
<sequence>MFEFLIVKCSIIETSLIVINWKELIDHDRVFASLPPVGSILSDLSILLRLSGPSSSPPRESSTKISGQNCPGIGGVYLQKKILQITRSTAKRTDRTEKATEENRDRTSCENAAKKRMTSPFRRFRERTLSRERLANNKKEDADHHQATESCEKVKDVRSNIKDEKGSDLFNSNSGGNRNTLNCFYTRFKSKRRKTI</sequence>
<dbReference type="EMBL" id="HAAF01014680">
    <property type="protein sequence ID" value="CCP86502.1"/>
    <property type="molecule type" value="mRNA"/>
</dbReference>
<accession>U6DWR8</accession>
<feature type="compositionally biased region" description="Basic and acidic residues" evidence="1">
    <location>
        <begin position="91"/>
        <end position="108"/>
    </location>
</feature>
<organism evidence="2">
    <name type="scientific">Neovison vison</name>
    <name type="common">American mink</name>
    <name type="synonym">Mustela vison</name>
    <dbReference type="NCBI Taxonomy" id="452646"/>
    <lineage>
        <taxon>Eukaryota</taxon>
        <taxon>Metazoa</taxon>
        <taxon>Chordata</taxon>
        <taxon>Craniata</taxon>
        <taxon>Vertebrata</taxon>
        <taxon>Euteleostomi</taxon>
        <taxon>Mammalia</taxon>
        <taxon>Eutheria</taxon>
        <taxon>Laurasiatheria</taxon>
        <taxon>Carnivora</taxon>
        <taxon>Caniformia</taxon>
        <taxon>Musteloidea</taxon>
        <taxon>Mustelidae</taxon>
        <taxon>Mustelinae</taxon>
        <taxon>Neogale</taxon>
    </lineage>
</organism>
<feature type="compositionally biased region" description="Basic and acidic residues" evidence="1">
    <location>
        <begin position="126"/>
        <end position="156"/>
    </location>
</feature>
<evidence type="ECO:0000313" key="2">
    <source>
        <dbReference type="EMBL" id="CCP86502.1"/>
    </source>
</evidence>
<protein>
    <submittedName>
        <fullName evidence="2">Rap guanine nucleotide exchange factor (GEF) 6</fullName>
    </submittedName>
</protein>
<reference evidence="2" key="1">
    <citation type="submission" date="2012-11" db="EMBL/GenBank/DDBJ databases">
        <title>An American mink transcriptome.</title>
        <authorList>
            <person name="Anistoroaei R."/>
            <person name="Christensen K."/>
        </authorList>
    </citation>
    <scope>NUCLEOTIDE SEQUENCE</scope>
    <source>
        <tissue evidence="2">Pool of brain</tissue>
    </source>
</reference>
<feature type="region of interest" description="Disordered" evidence="1">
    <location>
        <begin position="88"/>
        <end position="156"/>
    </location>
</feature>